<keyword evidence="3" id="KW-1185">Reference proteome</keyword>
<reference evidence="2 3" key="1">
    <citation type="submission" date="2021-06" db="EMBL/GenBank/DDBJ databases">
        <authorList>
            <person name="Palmer J.M."/>
        </authorList>
    </citation>
    <scope>NUCLEOTIDE SEQUENCE [LARGE SCALE GENOMIC DNA]</scope>
    <source>
        <strain evidence="2 3">GA_2019</strain>
        <tissue evidence="2">Muscle</tissue>
    </source>
</reference>
<comment type="caution">
    <text evidence="2">The sequence shown here is derived from an EMBL/GenBank/DDBJ whole genome shotgun (WGS) entry which is preliminary data.</text>
</comment>
<accession>A0ABV0PP26</accession>
<protein>
    <submittedName>
        <fullName evidence="2">Uncharacterized protein</fullName>
    </submittedName>
</protein>
<evidence type="ECO:0000313" key="2">
    <source>
        <dbReference type="EMBL" id="MEQ2185219.1"/>
    </source>
</evidence>
<evidence type="ECO:0000256" key="1">
    <source>
        <dbReference type="SAM" id="MobiDB-lite"/>
    </source>
</evidence>
<feature type="region of interest" description="Disordered" evidence="1">
    <location>
        <begin position="28"/>
        <end position="102"/>
    </location>
</feature>
<organism evidence="2 3">
    <name type="scientific">Goodea atripinnis</name>
    <dbReference type="NCBI Taxonomy" id="208336"/>
    <lineage>
        <taxon>Eukaryota</taxon>
        <taxon>Metazoa</taxon>
        <taxon>Chordata</taxon>
        <taxon>Craniata</taxon>
        <taxon>Vertebrata</taxon>
        <taxon>Euteleostomi</taxon>
        <taxon>Actinopterygii</taxon>
        <taxon>Neopterygii</taxon>
        <taxon>Teleostei</taxon>
        <taxon>Neoteleostei</taxon>
        <taxon>Acanthomorphata</taxon>
        <taxon>Ovalentaria</taxon>
        <taxon>Atherinomorphae</taxon>
        <taxon>Cyprinodontiformes</taxon>
        <taxon>Goodeidae</taxon>
        <taxon>Goodea</taxon>
    </lineage>
</organism>
<dbReference type="Proteomes" id="UP001476798">
    <property type="component" value="Unassembled WGS sequence"/>
</dbReference>
<name>A0ABV0PP26_9TELE</name>
<evidence type="ECO:0000313" key="3">
    <source>
        <dbReference type="Proteomes" id="UP001476798"/>
    </source>
</evidence>
<dbReference type="EMBL" id="JAHRIO010081174">
    <property type="protein sequence ID" value="MEQ2185219.1"/>
    <property type="molecule type" value="Genomic_DNA"/>
</dbReference>
<proteinExistence type="predicted"/>
<sequence>MKRFLNGPRQGKLCVVFRFKRDWVAGAADSVETPRLPSTQTPPPAPPGGAQGVTRPAKRHNPSSMSWGVSWASPRWDLPGTPPEGVQEASGKDARATSTGSS</sequence>
<gene>
    <name evidence="2" type="ORF">GOODEAATRI_015990</name>
</gene>